<gene>
    <name evidence="1" type="ORF">JT31_06905</name>
</gene>
<dbReference type="PANTHER" id="PTHR37560">
    <property type="entry name" value="UPF0210 PROTEIN SPR0218"/>
    <property type="match status" value="1"/>
</dbReference>
<dbReference type="Gene3D" id="3.20.70.20">
    <property type="match status" value="1"/>
</dbReference>
<protein>
    <recommendedName>
        <fullName evidence="3">DUF711 domain-containing protein</fullName>
    </recommendedName>
</protein>
<organism evidence="1 2">
    <name type="scientific">Cedecea neteri</name>
    <dbReference type="NCBI Taxonomy" id="158822"/>
    <lineage>
        <taxon>Bacteria</taxon>
        <taxon>Pseudomonadati</taxon>
        <taxon>Pseudomonadota</taxon>
        <taxon>Gammaproteobacteria</taxon>
        <taxon>Enterobacterales</taxon>
        <taxon>Enterobacteriaceae</taxon>
        <taxon>Cedecea</taxon>
    </lineage>
</organism>
<dbReference type="Pfam" id="PF05167">
    <property type="entry name" value="DUF711"/>
    <property type="match status" value="1"/>
</dbReference>
<evidence type="ECO:0000313" key="1">
    <source>
        <dbReference type="EMBL" id="AIR04346.1"/>
    </source>
</evidence>
<dbReference type="AlphaFoldDB" id="A0A089PZF1"/>
<name>A0A089PZF1_9ENTR</name>
<sequence length="410" mass="45108">MIRAITLGVPSNNASAIDIGSVLQTFQTGVQALLLERNWPLRTTRMSLQTLREAQEDDIFALPAKLASISRMAEQQGIRWFCLPIDMVGSPHFSQRLDLAFAALFSHSKMFVNLMVADETQISLQAGRHAARFIQNVSRKSNNGFDNFRVGASCACPPNAPFFPFSRHEGETFKFSLALETTDLALKLSKDVLKKKISLEIFAERFIDDLQARLEAINVFARELATKTGVEYAGLDASLAPFPDGDISIGKLLSNLGARPSGSQGTLFLTSILTNCIKTAVKRSNALATGFNGVMFSVLEDDELASANNRRRLSIDTLNAWSTVCGCGLDMIPIPGSTLVEDISAIILDTSALAVRLKKPLGVRLLPIPGKEVNEFTQFNFDFLCNSRVINIDKTDVHFCEHAANWKYKN</sequence>
<dbReference type="SUPFAM" id="SSF51998">
    <property type="entry name" value="PFL-like glycyl radical enzymes"/>
    <property type="match status" value="1"/>
</dbReference>
<evidence type="ECO:0008006" key="3">
    <source>
        <dbReference type="Google" id="ProtNLM"/>
    </source>
</evidence>
<accession>A0A089PZF1</accession>
<keyword evidence="2" id="KW-1185">Reference proteome</keyword>
<dbReference type="InterPro" id="IPR007841">
    <property type="entry name" value="UPF0210"/>
</dbReference>
<reference evidence="1 2" key="1">
    <citation type="submission" date="2014-09" db="EMBL/GenBank/DDBJ databases">
        <title>Cedecea neteri SSMD04 Genome Sequencing.</title>
        <authorList>
            <person name="Tan J.-Y."/>
        </authorList>
    </citation>
    <scope>NUCLEOTIDE SEQUENCE [LARGE SCALE GENOMIC DNA]</scope>
    <source>
        <strain evidence="1 2">SSMD04</strain>
    </source>
</reference>
<dbReference type="KEGG" id="cnt:JT31_06905"/>
<dbReference type="OrthoDB" id="9763001at2"/>
<proteinExistence type="predicted"/>
<dbReference type="RefSeq" id="WP_038474866.1">
    <property type="nucleotide sequence ID" value="NZ_CP009451.1"/>
</dbReference>
<dbReference type="Proteomes" id="UP000029481">
    <property type="component" value="Chromosome"/>
</dbReference>
<evidence type="ECO:0000313" key="2">
    <source>
        <dbReference type="Proteomes" id="UP000029481"/>
    </source>
</evidence>
<dbReference type="PANTHER" id="PTHR37560:SF2">
    <property type="entry name" value="DUF711 DOMAIN-CONTAINING PROTEIN"/>
    <property type="match status" value="1"/>
</dbReference>
<dbReference type="EMBL" id="CP009451">
    <property type="protein sequence ID" value="AIR04346.1"/>
    <property type="molecule type" value="Genomic_DNA"/>
</dbReference>